<dbReference type="EMBL" id="AP022871">
    <property type="protein sequence ID" value="BCB83631.1"/>
    <property type="molecule type" value="Genomic_DNA"/>
</dbReference>
<reference evidence="5 6" key="1">
    <citation type="submission" date="2020-03" db="EMBL/GenBank/DDBJ databases">
        <title>Whole genome shotgun sequence of Phytohabitans suffuscus NBRC 105367.</title>
        <authorList>
            <person name="Komaki H."/>
            <person name="Tamura T."/>
        </authorList>
    </citation>
    <scope>NUCLEOTIDE SEQUENCE [LARGE SCALE GENOMIC DNA]</scope>
    <source>
        <strain evidence="5 6">NBRC 105367</strain>
    </source>
</reference>
<organism evidence="5 6">
    <name type="scientific">Phytohabitans suffuscus</name>
    <dbReference type="NCBI Taxonomy" id="624315"/>
    <lineage>
        <taxon>Bacteria</taxon>
        <taxon>Bacillati</taxon>
        <taxon>Actinomycetota</taxon>
        <taxon>Actinomycetes</taxon>
        <taxon>Micromonosporales</taxon>
        <taxon>Micromonosporaceae</taxon>
    </lineage>
</organism>
<proteinExistence type="predicted"/>
<keyword evidence="6" id="KW-1185">Reference proteome</keyword>
<sequence>MHENGLAMGVSILDPVEWQEMFAGLDALLRYASGDRLKEGVPVVLRPAPRHALAGYDPERRWLVGHQLFFALLQGVIVGLNCYLEAGSAADDPDDEAAADADAAVRVAAAFMRSSAAAIKFTSDFGPVDYDTRIRPAMSPPAVREGFSGLQTRDHAHLISLFARLRATAAARGEGPAGEAFEQFVEATVTAYEAHKFICARFGGDVLPSLRMAAASRGRSTQAGITALRQLMRARLFALTPRAHPPERPYRRRSWGPRRPSRPIGARSDDNHTGRHRRRGTGGDARRHPAAAGRRRLRRGRAARPGVRGAALARRHRRAPGGRPAAPPRPGRRATRHRAGGKQDRVSDGRPPLPLRYDPIAQGRSHYIYPQQFLVRDLVEAYLADGGDLRFETPARVITGIEGGRPRIEVESPSGGTDVVECEVVVGADGEYGVARRTVPAGALHTYEHQYEYAWLAVLAQAPPSSDCVINSIHENGSCVHVRRTPEVSRFYLQCARDDTTDDWPDERIWKEIRLRLALDEQWTLHEGPILSTGMVRMRSLVCAPMRHGSLFLAGDAAHVVPPVGARGSTSRWPTPRSWRWG</sequence>
<protein>
    <recommendedName>
        <fullName evidence="4">FAD-binding domain-containing protein</fullName>
    </recommendedName>
</protein>
<dbReference type="GO" id="GO:0016709">
    <property type="term" value="F:oxidoreductase activity, acting on paired donors, with incorporation or reduction of molecular oxygen, NAD(P)H as one donor, and incorporation of one atom of oxygen"/>
    <property type="evidence" value="ECO:0007669"/>
    <property type="project" value="UniProtKB-ARBA"/>
</dbReference>
<feature type="compositionally biased region" description="Basic residues" evidence="3">
    <location>
        <begin position="330"/>
        <end position="340"/>
    </location>
</feature>
<dbReference type="SUPFAM" id="SSF54373">
    <property type="entry name" value="FAD-linked reductases, C-terminal domain"/>
    <property type="match status" value="1"/>
</dbReference>
<feature type="compositionally biased region" description="Basic residues" evidence="3">
    <location>
        <begin position="250"/>
        <end position="261"/>
    </location>
</feature>
<feature type="compositionally biased region" description="Basic residues" evidence="3">
    <location>
        <begin position="293"/>
        <end position="302"/>
    </location>
</feature>
<feature type="domain" description="FAD-binding" evidence="4">
    <location>
        <begin position="361"/>
        <end position="569"/>
    </location>
</feature>
<dbReference type="AlphaFoldDB" id="A0A6F8YCE7"/>
<dbReference type="PANTHER" id="PTHR43004">
    <property type="entry name" value="TRK SYSTEM POTASSIUM UPTAKE PROTEIN"/>
    <property type="match status" value="1"/>
</dbReference>
<dbReference type="InterPro" id="IPR036188">
    <property type="entry name" value="FAD/NAD-bd_sf"/>
</dbReference>
<dbReference type="GO" id="GO:0071949">
    <property type="term" value="F:FAD binding"/>
    <property type="evidence" value="ECO:0007669"/>
    <property type="project" value="InterPro"/>
</dbReference>
<dbReference type="Gene3D" id="3.30.9.10">
    <property type="entry name" value="D-Amino Acid Oxidase, subunit A, domain 2"/>
    <property type="match status" value="1"/>
</dbReference>
<dbReference type="KEGG" id="psuu:Psuf_009440"/>
<dbReference type="PRINTS" id="PR00420">
    <property type="entry name" value="RNGMNOXGNASE"/>
</dbReference>
<evidence type="ECO:0000256" key="2">
    <source>
        <dbReference type="ARBA" id="ARBA00022827"/>
    </source>
</evidence>
<evidence type="ECO:0000313" key="5">
    <source>
        <dbReference type="EMBL" id="BCB83631.1"/>
    </source>
</evidence>
<accession>A0A6F8YCE7</accession>
<reference evidence="5 6" key="2">
    <citation type="submission" date="2020-03" db="EMBL/GenBank/DDBJ databases">
        <authorList>
            <person name="Ichikawa N."/>
            <person name="Kimura A."/>
            <person name="Kitahashi Y."/>
            <person name="Uohara A."/>
        </authorList>
    </citation>
    <scope>NUCLEOTIDE SEQUENCE [LARGE SCALE GENOMIC DNA]</scope>
    <source>
        <strain evidence="5 6">NBRC 105367</strain>
    </source>
</reference>
<keyword evidence="1" id="KW-0285">Flavoprotein</keyword>
<feature type="compositionally biased region" description="Low complexity" evidence="3">
    <location>
        <begin position="303"/>
        <end position="312"/>
    </location>
</feature>
<dbReference type="Pfam" id="PF01494">
    <property type="entry name" value="FAD_binding_3"/>
    <property type="match status" value="1"/>
</dbReference>
<name>A0A6F8YCE7_9ACTN</name>
<evidence type="ECO:0000256" key="1">
    <source>
        <dbReference type="ARBA" id="ARBA00022630"/>
    </source>
</evidence>
<evidence type="ECO:0000313" key="6">
    <source>
        <dbReference type="Proteomes" id="UP000503011"/>
    </source>
</evidence>
<dbReference type="Proteomes" id="UP000503011">
    <property type="component" value="Chromosome"/>
</dbReference>
<dbReference type="InterPro" id="IPR002938">
    <property type="entry name" value="FAD-bd"/>
</dbReference>
<keyword evidence="2" id="KW-0274">FAD</keyword>
<feature type="region of interest" description="Disordered" evidence="3">
    <location>
        <begin position="239"/>
        <end position="354"/>
    </location>
</feature>
<dbReference type="PANTHER" id="PTHR43004:SF3">
    <property type="entry name" value="P-HYDROXYBENZOATE HYDROXYLASE"/>
    <property type="match status" value="1"/>
</dbReference>
<gene>
    <name evidence="5" type="ORF">Psuf_009440</name>
</gene>
<dbReference type="SUPFAM" id="SSF51905">
    <property type="entry name" value="FAD/NAD(P)-binding domain"/>
    <property type="match status" value="1"/>
</dbReference>
<evidence type="ECO:0000259" key="4">
    <source>
        <dbReference type="Pfam" id="PF01494"/>
    </source>
</evidence>
<evidence type="ECO:0000256" key="3">
    <source>
        <dbReference type="SAM" id="MobiDB-lite"/>
    </source>
</evidence>
<dbReference type="InterPro" id="IPR050641">
    <property type="entry name" value="RIFMO-like"/>
</dbReference>